<evidence type="ECO:0000256" key="1">
    <source>
        <dbReference type="ARBA" id="ARBA00012797"/>
    </source>
</evidence>
<feature type="region of interest" description="Disordered" evidence="9">
    <location>
        <begin position="539"/>
        <end position="560"/>
    </location>
</feature>
<dbReference type="PROSITE" id="PS51675">
    <property type="entry name" value="SAM_MT_TRM10"/>
    <property type="match status" value="1"/>
</dbReference>
<dbReference type="InterPro" id="IPR007356">
    <property type="entry name" value="tRNA_m1G_MeTrfase_euk"/>
</dbReference>
<evidence type="ECO:0000256" key="4">
    <source>
        <dbReference type="ARBA" id="ARBA00022679"/>
    </source>
</evidence>
<gene>
    <name evidence="11" type="ORF">POCULU_LOCUS8202</name>
</gene>
<feature type="compositionally biased region" description="Polar residues" evidence="9">
    <location>
        <begin position="23"/>
        <end position="34"/>
    </location>
</feature>
<evidence type="ECO:0000313" key="11">
    <source>
        <dbReference type="EMBL" id="CAG8616320.1"/>
    </source>
</evidence>
<dbReference type="GO" id="GO:0052905">
    <property type="term" value="F:tRNA (guanosine(9)-N1)-methyltransferase activity"/>
    <property type="evidence" value="ECO:0007669"/>
    <property type="project" value="UniProtKB-EC"/>
</dbReference>
<evidence type="ECO:0000256" key="5">
    <source>
        <dbReference type="ARBA" id="ARBA00022691"/>
    </source>
</evidence>
<dbReference type="Gene3D" id="3.40.1280.30">
    <property type="match status" value="1"/>
</dbReference>
<dbReference type="EC" id="2.1.1.221" evidence="1"/>
<dbReference type="Proteomes" id="UP000789572">
    <property type="component" value="Unassembled WGS sequence"/>
</dbReference>
<reference evidence="11" key="1">
    <citation type="submission" date="2021-06" db="EMBL/GenBank/DDBJ databases">
        <authorList>
            <person name="Kallberg Y."/>
            <person name="Tangrot J."/>
            <person name="Rosling A."/>
        </authorList>
    </citation>
    <scope>NUCLEOTIDE SEQUENCE</scope>
    <source>
        <strain evidence="11">IA702</strain>
    </source>
</reference>
<sequence>MDTPALSNDTSEQVAFQVSIQSTTTSRIPLSEAQQEIPETPRPSPVSCEVYHEGIPASVEHKRLSELKKVVSEYASKEANVNGPGVAKGSATSLSQSAMGKYATAISKETGIPHSAIQTVEMADKQIDATRLAKELKVEAEQRKFFEIVTQGEVIPRGPAKKVEEASERLEKVASLDGNTDSNEATTTMPEGGESVRECVPPSVGMEYLTGLTDNATVEVIFETDDSSTFAHDLFNEYAFPATVVEANILPDETQTTDTEPPHRRQLGDELKAKASDLLANMLEEAVEDEIVDRVTEMYPLRSPQADLTGSVPEDIPHEQELAHLAALKYVALRHDREDQVERGRIVSLIQNAISKYMAAMSAETVMPPYQSAQQNVELPEEIDEEKLLLALKLEVNRRRKNEMCGSGKLKGESNWPAAMAEQAVQSFEEAVKVSKMIKEPSITTVTTTNIVHSVIIEHVTEILHTALYITFSSVPLSAMASAELVEQDKHVLTPEFEESSFEIVTQYISDDASSSRSTRCRLGKHEKRQMDREQYKALLKEKDQKRKEERRKRREAGTLPLKTKPVKINKYPSSMSLVIDLSFDELMTDKEITDLSNQMNRSYGANRSSWRPVRLYFTSFGGRIKERFMSKVKDWERWKDVTFTEKSFEEVFVDTSKIIYLTADADEVLTDLNEDEVYIIGGLVDRNRHKGVCLRKAHDLGIASAKLPISSYITMKTRSVLTVNHVAEIMISYVNRQNWEKAFNDIIPKRKFHLLGKKERRKEAKSHENNLTKEDFIDNSLLHRSESMPQLPHLAY</sequence>
<evidence type="ECO:0000256" key="8">
    <source>
        <dbReference type="ARBA" id="ARBA00048434"/>
    </source>
</evidence>
<protein>
    <recommendedName>
        <fullName evidence="2">tRNA (guanine(9)-N1)-methyltransferase</fullName>
        <ecNumber evidence="1">2.1.1.221</ecNumber>
    </recommendedName>
    <alternativeName>
        <fullName evidence="7">tRNA methyltransferase 10</fullName>
    </alternativeName>
    <alternativeName>
        <fullName evidence="6">tRNA(m1G9)-methyltransferase</fullName>
    </alternativeName>
</protein>
<dbReference type="EMBL" id="CAJVPJ010002229">
    <property type="protein sequence ID" value="CAG8616320.1"/>
    <property type="molecule type" value="Genomic_DNA"/>
</dbReference>
<dbReference type="PANTHER" id="PTHR13563">
    <property type="entry name" value="TRNA (GUANINE-9-) METHYLTRANSFERASE"/>
    <property type="match status" value="1"/>
</dbReference>
<feature type="compositionally biased region" description="Basic and acidic residues" evidence="9">
    <location>
        <begin position="539"/>
        <end position="548"/>
    </location>
</feature>
<dbReference type="InterPro" id="IPR028564">
    <property type="entry name" value="MT_TRM10-typ"/>
</dbReference>
<dbReference type="GO" id="GO:0005634">
    <property type="term" value="C:nucleus"/>
    <property type="evidence" value="ECO:0007669"/>
    <property type="project" value="TreeGrafter"/>
</dbReference>
<feature type="region of interest" description="Disordered" evidence="9">
    <location>
        <begin position="23"/>
        <end position="46"/>
    </location>
</feature>
<organism evidence="11 12">
    <name type="scientific">Paraglomus occultum</name>
    <dbReference type="NCBI Taxonomy" id="144539"/>
    <lineage>
        <taxon>Eukaryota</taxon>
        <taxon>Fungi</taxon>
        <taxon>Fungi incertae sedis</taxon>
        <taxon>Mucoromycota</taxon>
        <taxon>Glomeromycotina</taxon>
        <taxon>Glomeromycetes</taxon>
        <taxon>Paraglomerales</taxon>
        <taxon>Paraglomeraceae</taxon>
        <taxon>Paraglomus</taxon>
    </lineage>
</organism>
<evidence type="ECO:0000256" key="3">
    <source>
        <dbReference type="ARBA" id="ARBA00022603"/>
    </source>
</evidence>
<proteinExistence type="predicted"/>
<comment type="catalytic activity">
    <reaction evidence="8">
        <text>guanosine(9) in tRNA + S-adenosyl-L-methionine = N(1)-methylguanosine(9) in tRNA + S-adenosyl-L-homocysteine + H(+)</text>
        <dbReference type="Rhea" id="RHEA:43156"/>
        <dbReference type="Rhea" id="RHEA-COMP:10367"/>
        <dbReference type="Rhea" id="RHEA-COMP:10368"/>
        <dbReference type="ChEBI" id="CHEBI:15378"/>
        <dbReference type="ChEBI" id="CHEBI:57856"/>
        <dbReference type="ChEBI" id="CHEBI:59789"/>
        <dbReference type="ChEBI" id="CHEBI:73542"/>
        <dbReference type="ChEBI" id="CHEBI:74269"/>
        <dbReference type="EC" id="2.1.1.221"/>
    </reaction>
</comment>
<evidence type="ECO:0000256" key="9">
    <source>
        <dbReference type="SAM" id="MobiDB-lite"/>
    </source>
</evidence>
<accession>A0A9N9CV68</accession>
<evidence type="ECO:0000259" key="10">
    <source>
        <dbReference type="PROSITE" id="PS51675"/>
    </source>
</evidence>
<evidence type="ECO:0000256" key="2">
    <source>
        <dbReference type="ARBA" id="ARBA00020451"/>
    </source>
</evidence>
<dbReference type="OrthoDB" id="278300at2759"/>
<keyword evidence="4" id="KW-0808">Transferase</keyword>
<feature type="compositionally biased region" description="Polar residues" evidence="9">
    <location>
        <begin position="177"/>
        <end position="189"/>
    </location>
</feature>
<keyword evidence="5" id="KW-0949">S-adenosyl-L-methionine</keyword>
<dbReference type="FunFam" id="3.40.1280.30:FF:000001">
    <property type="entry name" value="tRNA methyltransferase 10 homolog A"/>
    <property type="match status" value="1"/>
</dbReference>
<evidence type="ECO:0000256" key="6">
    <source>
        <dbReference type="ARBA" id="ARBA00031792"/>
    </source>
</evidence>
<dbReference type="PANTHER" id="PTHR13563:SF13">
    <property type="entry name" value="TRNA METHYLTRANSFERASE 10 HOMOLOG A"/>
    <property type="match status" value="1"/>
</dbReference>
<name>A0A9N9CV68_9GLOM</name>
<keyword evidence="3" id="KW-0489">Methyltransferase</keyword>
<dbReference type="GO" id="GO:0002939">
    <property type="term" value="P:tRNA N1-guanine methylation"/>
    <property type="evidence" value="ECO:0007669"/>
    <property type="project" value="TreeGrafter"/>
</dbReference>
<feature type="domain" description="SAM-dependent MTase TRM10-type" evidence="10">
    <location>
        <begin position="564"/>
        <end position="755"/>
    </location>
</feature>
<dbReference type="AlphaFoldDB" id="A0A9N9CV68"/>
<comment type="caution">
    <text evidence="11">The sequence shown here is derived from an EMBL/GenBank/DDBJ whole genome shotgun (WGS) entry which is preliminary data.</text>
</comment>
<feature type="region of interest" description="Disordered" evidence="9">
    <location>
        <begin position="173"/>
        <end position="197"/>
    </location>
</feature>
<keyword evidence="12" id="KW-1185">Reference proteome</keyword>
<evidence type="ECO:0000313" key="12">
    <source>
        <dbReference type="Proteomes" id="UP000789572"/>
    </source>
</evidence>
<dbReference type="GO" id="GO:0000049">
    <property type="term" value="F:tRNA binding"/>
    <property type="evidence" value="ECO:0007669"/>
    <property type="project" value="TreeGrafter"/>
</dbReference>
<evidence type="ECO:0000256" key="7">
    <source>
        <dbReference type="ARBA" id="ARBA00032166"/>
    </source>
</evidence>
<dbReference type="InterPro" id="IPR038459">
    <property type="entry name" value="MT_TRM10-typ_sf"/>
</dbReference>